<keyword evidence="3" id="KW-1185">Reference proteome</keyword>
<evidence type="ECO:0000313" key="2">
    <source>
        <dbReference type="EMBL" id="TWF97472.1"/>
    </source>
</evidence>
<dbReference type="Proteomes" id="UP000317940">
    <property type="component" value="Unassembled WGS sequence"/>
</dbReference>
<keyword evidence="1" id="KW-1133">Transmembrane helix</keyword>
<organism evidence="2 3">
    <name type="scientific">Kitasatospora viridis</name>
    <dbReference type="NCBI Taxonomy" id="281105"/>
    <lineage>
        <taxon>Bacteria</taxon>
        <taxon>Bacillati</taxon>
        <taxon>Actinomycetota</taxon>
        <taxon>Actinomycetes</taxon>
        <taxon>Kitasatosporales</taxon>
        <taxon>Streptomycetaceae</taxon>
        <taxon>Kitasatospora</taxon>
    </lineage>
</organism>
<dbReference type="EMBL" id="VIWT01000001">
    <property type="protein sequence ID" value="TWF97472.1"/>
    <property type="molecule type" value="Genomic_DNA"/>
</dbReference>
<keyword evidence="1" id="KW-0472">Membrane</keyword>
<keyword evidence="1" id="KW-0812">Transmembrane</keyword>
<feature type="transmembrane region" description="Helical" evidence="1">
    <location>
        <begin position="141"/>
        <end position="161"/>
    </location>
</feature>
<gene>
    <name evidence="2" type="ORF">FHX73_111252</name>
</gene>
<feature type="transmembrane region" description="Helical" evidence="1">
    <location>
        <begin position="43"/>
        <end position="67"/>
    </location>
</feature>
<name>A0A561UDM3_9ACTN</name>
<proteinExistence type="predicted"/>
<accession>A0A561UDM3</accession>
<dbReference type="RefSeq" id="WP_145903971.1">
    <property type="nucleotide sequence ID" value="NZ_BAAAMZ010000008.1"/>
</dbReference>
<reference evidence="2 3" key="1">
    <citation type="submission" date="2019-06" db="EMBL/GenBank/DDBJ databases">
        <title>Sequencing the genomes of 1000 actinobacteria strains.</title>
        <authorList>
            <person name="Klenk H.-P."/>
        </authorList>
    </citation>
    <scope>NUCLEOTIDE SEQUENCE [LARGE SCALE GENOMIC DNA]</scope>
    <source>
        <strain evidence="2 3">DSM 44826</strain>
    </source>
</reference>
<protein>
    <submittedName>
        <fullName evidence="2">Uncharacterized protein</fullName>
    </submittedName>
</protein>
<comment type="caution">
    <text evidence="2">The sequence shown here is derived from an EMBL/GenBank/DDBJ whole genome shotgun (WGS) entry which is preliminary data.</text>
</comment>
<evidence type="ECO:0000256" key="1">
    <source>
        <dbReference type="SAM" id="Phobius"/>
    </source>
</evidence>
<dbReference type="OrthoDB" id="9838423at2"/>
<evidence type="ECO:0000313" key="3">
    <source>
        <dbReference type="Proteomes" id="UP000317940"/>
    </source>
</evidence>
<feature type="transmembrane region" description="Helical" evidence="1">
    <location>
        <begin position="79"/>
        <end position="99"/>
    </location>
</feature>
<feature type="transmembrane region" description="Helical" evidence="1">
    <location>
        <begin position="12"/>
        <end position="37"/>
    </location>
</feature>
<sequence>MAATDRRPAAAWATVALVLSVAVTVPGLMIGGSATYLLAPEPFFWFLVVPIALLMLGLALLAGYALADDVSRRWFGWRRRRSTVTGLLLGLAGLTPWVVPDGPSVWRADQSPGWAAVWCGASLLALPAAALLLVPRTRVRAAGAIGLLLLTAVWGSARHAWLDAESRASYQALGSPPRPLLRLVDWDGNIPSFISYKDGRLSIEYDQPVPLPAPDGSQTATLVVEPLPPGGDADSLCAEGRTVSAEALSAARSNPDPSTACLPLDHGLTQVGTSTLARQDGDTLLFLVLDDDTIAAGNLPSLTRVLNSAHPATNPEIRDLAAG</sequence>
<feature type="transmembrane region" description="Helical" evidence="1">
    <location>
        <begin position="111"/>
        <end position="134"/>
    </location>
</feature>
<dbReference type="AlphaFoldDB" id="A0A561UDM3"/>